<dbReference type="SUPFAM" id="SSF54518">
    <property type="entry name" value="Tubby C-terminal domain-like"/>
    <property type="match status" value="1"/>
</dbReference>
<dbReference type="Pfam" id="PF04525">
    <property type="entry name" value="LOR"/>
    <property type="match status" value="1"/>
</dbReference>
<sequence length="170" mass="19678">MKRYYMENKFSLFGDYKYNIYNESKEPVYIATENRFLGLIDRFLGAIAGIGHRIFIKDLNGNELFSIKKQWAILRRDFDIILVDNTCITVREGSAFKKPEITVISPNGKYMIIGDIMARDFSVKKDDVTVSTIKVKSNNFLKYYQIIVIEDDFDSIAIAAAFIVDNTYHI</sequence>
<accession>A0ABT4CSZ7</accession>
<evidence type="ECO:0000313" key="3">
    <source>
        <dbReference type="Proteomes" id="UP001079657"/>
    </source>
</evidence>
<reference evidence="2" key="1">
    <citation type="submission" date="2022-12" db="EMBL/GenBank/DDBJ databases">
        <authorList>
            <person name="Wang J."/>
        </authorList>
    </citation>
    <scope>NUCLEOTIDE SEQUENCE</scope>
    <source>
        <strain evidence="2">HY-42-06</strain>
    </source>
</reference>
<keyword evidence="3" id="KW-1185">Reference proteome</keyword>
<dbReference type="InterPro" id="IPR038595">
    <property type="entry name" value="LOR_sf"/>
</dbReference>
<proteinExistence type="inferred from homology"/>
<dbReference type="Gene3D" id="2.40.160.200">
    <property type="entry name" value="LURP1-related"/>
    <property type="match status" value="1"/>
</dbReference>
<comment type="similarity">
    <text evidence="1">Belongs to the LOR family.</text>
</comment>
<protein>
    <submittedName>
        <fullName evidence="2">LURP-one-related family protein</fullName>
    </submittedName>
</protein>
<dbReference type="InterPro" id="IPR007612">
    <property type="entry name" value="LOR"/>
</dbReference>
<comment type="caution">
    <text evidence="2">The sequence shown here is derived from an EMBL/GenBank/DDBJ whole genome shotgun (WGS) entry which is preliminary data.</text>
</comment>
<dbReference type="Proteomes" id="UP001079657">
    <property type="component" value="Unassembled WGS sequence"/>
</dbReference>
<organism evidence="2 3">
    <name type="scientific">Clostridium ganghwense</name>
    <dbReference type="NCBI Taxonomy" id="312089"/>
    <lineage>
        <taxon>Bacteria</taxon>
        <taxon>Bacillati</taxon>
        <taxon>Bacillota</taxon>
        <taxon>Clostridia</taxon>
        <taxon>Eubacteriales</taxon>
        <taxon>Clostridiaceae</taxon>
        <taxon>Clostridium</taxon>
    </lineage>
</organism>
<evidence type="ECO:0000313" key="2">
    <source>
        <dbReference type="EMBL" id="MCY6372201.1"/>
    </source>
</evidence>
<name>A0ABT4CSZ7_9CLOT</name>
<dbReference type="RefSeq" id="WP_268051135.1">
    <property type="nucleotide sequence ID" value="NZ_JAPQES010000006.1"/>
</dbReference>
<dbReference type="EMBL" id="JAPQES010000006">
    <property type="protein sequence ID" value="MCY6372201.1"/>
    <property type="molecule type" value="Genomic_DNA"/>
</dbReference>
<dbReference type="InterPro" id="IPR025659">
    <property type="entry name" value="Tubby-like_C"/>
</dbReference>
<evidence type="ECO:0000256" key="1">
    <source>
        <dbReference type="ARBA" id="ARBA00005437"/>
    </source>
</evidence>
<gene>
    <name evidence="2" type="ORF">OXH55_16340</name>
</gene>